<feature type="transmembrane region" description="Helical" evidence="1">
    <location>
        <begin position="217"/>
        <end position="239"/>
    </location>
</feature>
<dbReference type="EMBL" id="CP064654">
    <property type="protein sequence ID" value="QPC97957.1"/>
    <property type="molecule type" value="Genomic_DNA"/>
</dbReference>
<gene>
    <name evidence="3" type="ORF">IRL76_08620</name>
</gene>
<protein>
    <submittedName>
        <fullName evidence="3">DUF4328 domain-containing protein</fullName>
    </submittedName>
</protein>
<dbReference type="KEGG" id="qso:IRL76_08620"/>
<feature type="transmembrane region" description="Helical" evidence="1">
    <location>
        <begin position="143"/>
        <end position="164"/>
    </location>
</feature>
<sequence>MNNASNLRTLRGASIAITIFAVVLILAGAVQIGLGGMAVKQEYDRIALVEQQAREASAFHGYYRQRNDPYAEYNKSSSAFIGEGRFLTVPQDPGRTSAAGIAFVVMGLAAFAFLLAAMFWVWRAHANIAQAGIRSKYGPGKAVAAYLIPIINLILPFEAMRELYNRSHGEPEDFAHSTVEDVTAWWTAVIVGLLVFSALLVKFTLDLGTNMIIMTPLWMEFALLSFAILLLLGSAFLFARLTAKITAAQVDYLPTVEPKQLPEPAPSRPRVNIVRG</sequence>
<dbReference type="RefSeq" id="WP_200980967.1">
    <property type="nucleotide sequence ID" value="NZ_CP064654.1"/>
</dbReference>
<dbReference type="InterPro" id="IPR025565">
    <property type="entry name" value="DUF4328"/>
</dbReference>
<feature type="transmembrane region" description="Helical" evidence="1">
    <location>
        <begin position="98"/>
        <end position="122"/>
    </location>
</feature>
<dbReference type="AlphaFoldDB" id="A0A7S8F2K0"/>
<dbReference type="Pfam" id="PF14219">
    <property type="entry name" value="DUF4328"/>
    <property type="match status" value="1"/>
</dbReference>
<reference evidence="3 4" key="1">
    <citation type="submission" date="2020-11" db="EMBL/GenBank/DDBJ databases">
        <title>The genome sequence of Erythrobacter sp. 6D36.</title>
        <authorList>
            <person name="Liu Y."/>
        </authorList>
    </citation>
    <scope>NUCLEOTIDE SEQUENCE [LARGE SCALE GENOMIC DNA]</scope>
    <source>
        <strain evidence="3 4">6D36</strain>
    </source>
</reference>
<keyword evidence="4" id="KW-1185">Reference proteome</keyword>
<feature type="transmembrane region" description="Helical" evidence="1">
    <location>
        <begin position="184"/>
        <end position="205"/>
    </location>
</feature>
<keyword evidence="1" id="KW-1133">Transmembrane helix</keyword>
<name>A0A7S8F2K0_9SPHN</name>
<evidence type="ECO:0000313" key="3">
    <source>
        <dbReference type="EMBL" id="QPC97957.1"/>
    </source>
</evidence>
<accession>A0A7S8F2K0</accession>
<evidence type="ECO:0000313" key="4">
    <source>
        <dbReference type="Proteomes" id="UP000594459"/>
    </source>
</evidence>
<keyword evidence="1" id="KW-0472">Membrane</keyword>
<dbReference type="Proteomes" id="UP000594459">
    <property type="component" value="Chromosome"/>
</dbReference>
<evidence type="ECO:0000259" key="2">
    <source>
        <dbReference type="Pfam" id="PF14219"/>
    </source>
</evidence>
<feature type="domain" description="DUF4328" evidence="2">
    <location>
        <begin position="99"/>
        <end position="203"/>
    </location>
</feature>
<organism evidence="3 4">
    <name type="scientific">Qipengyuania soli</name>
    <dbReference type="NCBI Taxonomy" id="2782568"/>
    <lineage>
        <taxon>Bacteria</taxon>
        <taxon>Pseudomonadati</taxon>
        <taxon>Pseudomonadota</taxon>
        <taxon>Alphaproteobacteria</taxon>
        <taxon>Sphingomonadales</taxon>
        <taxon>Erythrobacteraceae</taxon>
        <taxon>Qipengyuania</taxon>
    </lineage>
</organism>
<feature type="transmembrane region" description="Helical" evidence="1">
    <location>
        <begin position="12"/>
        <end position="34"/>
    </location>
</feature>
<keyword evidence="1" id="KW-0812">Transmembrane</keyword>
<evidence type="ECO:0000256" key="1">
    <source>
        <dbReference type="SAM" id="Phobius"/>
    </source>
</evidence>
<proteinExistence type="predicted"/>